<keyword evidence="5" id="KW-0645">Protease</keyword>
<dbReference type="Pfam" id="PF00353">
    <property type="entry name" value="HemolysinCabind"/>
    <property type="match status" value="2"/>
</dbReference>
<dbReference type="Gene3D" id="3.40.390.10">
    <property type="entry name" value="Collagenase (Catalytic Domain)"/>
    <property type="match status" value="1"/>
</dbReference>
<comment type="subcellular location">
    <subcellularLocation>
        <location evidence="2">Secreted</location>
    </subcellularLocation>
</comment>
<evidence type="ECO:0000259" key="10">
    <source>
        <dbReference type="SMART" id="SM00235"/>
    </source>
</evidence>
<dbReference type="GO" id="GO:0005615">
    <property type="term" value="C:extracellular space"/>
    <property type="evidence" value="ECO:0007669"/>
    <property type="project" value="InterPro"/>
</dbReference>
<evidence type="ECO:0000313" key="12">
    <source>
        <dbReference type="Proteomes" id="UP000199470"/>
    </source>
</evidence>
<dbReference type="Proteomes" id="UP000199470">
    <property type="component" value="Unassembled WGS sequence"/>
</dbReference>
<dbReference type="PRINTS" id="PR00313">
    <property type="entry name" value="CABNDNGRPT"/>
</dbReference>
<dbReference type="InterPro" id="IPR024079">
    <property type="entry name" value="MetalloPept_cat_dom_sf"/>
</dbReference>
<dbReference type="Gene3D" id="2.150.10.10">
    <property type="entry name" value="Serralysin-like metalloprotease, C-terminal"/>
    <property type="match status" value="1"/>
</dbReference>
<dbReference type="InterPro" id="IPR011049">
    <property type="entry name" value="Serralysin-like_metalloprot_C"/>
</dbReference>
<name>A0A1I4R2X8_9BURK</name>
<dbReference type="Pfam" id="PF13946">
    <property type="entry name" value="DUF4214"/>
    <property type="match status" value="1"/>
</dbReference>
<dbReference type="STRING" id="758825.SAMN02982985_04146"/>
<dbReference type="Pfam" id="PF00413">
    <property type="entry name" value="Peptidase_M10"/>
    <property type="match status" value="1"/>
</dbReference>
<comment type="similarity">
    <text evidence="3">Belongs to the peptidase M10B family.</text>
</comment>
<keyword evidence="8" id="KW-0378">Hydrolase</keyword>
<protein>
    <recommendedName>
        <fullName evidence="10">Peptidase metallopeptidase domain-containing protein</fullName>
    </recommendedName>
</protein>
<comment type="cofactor">
    <cofactor evidence="1">
        <name>Ca(2+)</name>
        <dbReference type="ChEBI" id="CHEBI:29108"/>
    </cofactor>
</comment>
<dbReference type="GO" id="GO:0006508">
    <property type="term" value="P:proteolysis"/>
    <property type="evidence" value="ECO:0007669"/>
    <property type="project" value="UniProtKB-KW"/>
</dbReference>
<dbReference type="SUPFAM" id="SSF51120">
    <property type="entry name" value="beta-Roll"/>
    <property type="match status" value="2"/>
</dbReference>
<keyword evidence="6" id="KW-0479">Metal-binding</keyword>
<dbReference type="EMBL" id="FOTW01000021">
    <property type="protein sequence ID" value="SFM46658.1"/>
    <property type="molecule type" value="Genomic_DNA"/>
</dbReference>
<reference evidence="11 12" key="1">
    <citation type="submission" date="2016-10" db="EMBL/GenBank/DDBJ databases">
        <authorList>
            <person name="de Groot N.N."/>
        </authorList>
    </citation>
    <scope>NUCLEOTIDE SEQUENCE [LARGE SCALE GENOMIC DNA]</scope>
    <source>
        <strain evidence="11 12">ATCC 43154</strain>
    </source>
</reference>
<dbReference type="SMART" id="SM00235">
    <property type="entry name" value="ZnMc"/>
    <property type="match status" value="1"/>
</dbReference>
<dbReference type="PROSITE" id="PS00330">
    <property type="entry name" value="HEMOLYSIN_CALCIUM"/>
    <property type="match status" value="1"/>
</dbReference>
<evidence type="ECO:0000256" key="2">
    <source>
        <dbReference type="ARBA" id="ARBA00004613"/>
    </source>
</evidence>
<dbReference type="GO" id="GO:0008270">
    <property type="term" value="F:zinc ion binding"/>
    <property type="evidence" value="ECO:0007669"/>
    <property type="project" value="InterPro"/>
</dbReference>
<keyword evidence="4" id="KW-0964">Secreted</keyword>
<evidence type="ECO:0000256" key="8">
    <source>
        <dbReference type="ARBA" id="ARBA00022801"/>
    </source>
</evidence>
<proteinExistence type="inferred from homology"/>
<keyword evidence="9" id="KW-0862">Zinc</keyword>
<evidence type="ECO:0000256" key="4">
    <source>
        <dbReference type="ARBA" id="ARBA00022525"/>
    </source>
</evidence>
<dbReference type="GO" id="GO:0005509">
    <property type="term" value="F:calcium ion binding"/>
    <property type="evidence" value="ECO:0007669"/>
    <property type="project" value="InterPro"/>
</dbReference>
<dbReference type="CDD" id="cd04277">
    <property type="entry name" value="ZnMc_serralysin_like"/>
    <property type="match status" value="1"/>
</dbReference>
<evidence type="ECO:0000256" key="1">
    <source>
        <dbReference type="ARBA" id="ARBA00001913"/>
    </source>
</evidence>
<dbReference type="Pfam" id="PF08548">
    <property type="entry name" value="Peptidase_M10_C"/>
    <property type="match status" value="1"/>
</dbReference>
<dbReference type="InterPro" id="IPR001343">
    <property type="entry name" value="Hemolysn_Ca-bd"/>
</dbReference>
<dbReference type="InterPro" id="IPR018511">
    <property type="entry name" value="Hemolysin-typ_Ca-bd_CS"/>
</dbReference>
<dbReference type="InterPro" id="IPR013858">
    <property type="entry name" value="Peptidase_M10B_C"/>
</dbReference>
<gene>
    <name evidence="11" type="ORF">SAMN02982985_04146</name>
</gene>
<dbReference type="InterPro" id="IPR006026">
    <property type="entry name" value="Peptidase_Metallo"/>
</dbReference>
<dbReference type="InterPro" id="IPR038255">
    <property type="entry name" value="PBS_linker_sf"/>
</dbReference>
<dbReference type="SUPFAM" id="SSF55486">
    <property type="entry name" value="Metalloproteases ('zincins'), catalytic domain"/>
    <property type="match status" value="1"/>
</dbReference>
<keyword evidence="12" id="KW-1185">Reference proteome</keyword>
<accession>A0A1I4R2X8</accession>
<dbReference type="GO" id="GO:0004222">
    <property type="term" value="F:metalloendopeptidase activity"/>
    <property type="evidence" value="ECO:0007669"/>
    <property type="project" value="InterPro"/>
</dbReference>
<sequence>MDAVMTLPTTGINSIDALVYNSWNNSAHSSATLFYSFMTKLPDSADATDANGFVPMNAAQQAAVRVALATWSAVANVHFMETGESSATDLLFGTNDQTALKSGAYAYMPHGSRTPTLSLYLNNHSASNNDFSTGSYGAMTLIHEIGHNLGLTHPGNYDVLGNTEPGHVYLPTSTDNTDYTIMSYTDGDSAAVTGKYASTPMLYDIQAIQYLYGANTATGRLDDKYKFVDDAAAHCVYDAGGNNTFDFSACHGGSTIDLRPGKFSSTNNELNNVSIAYGVNINDAIGSADDDAIYTNEDGNYISAGGGNDFIYGGYGNDHFNGGAGRDHVVFYDDVADYIFIQKGTNWQVDGDGSDYLVSVEVVDFLDASIELATVVAGGALSDTLAARAGDDTIVGGAGRDTARYGGAHDGVAVSRVGSGFRVVDKSGAGGSDTLYGVERLEFQDGAVALDSGGTGGQAYRLYQAAFNRAPDPGGLGFWLAQLDKGADLTGVARAFVESPEFQTTYGKLDNTGFVKQVYANVLHRLPDDGGLKFYVDGLNRGATQAEVLRDFSESPENQAALIGTINNGFFFQPYHG</sequence>
<evidence type="ECO:0000256" key="6">
    <source>
        <dbReference type="ARBA" id="ARBA00022723"/>
    </source>
</evidence>
<dbReference type="InterPro" id="IPR001818">
    <property type="entry name" value="Pept_M10_metallopeptidase"/>
</dbReference>
<evidence type="ECO:0000313" key="11">
    <source>
        <dbReference type="EMBL" id="SFM46658.1"/>
    </source>
</evidence>
<dbReference type="Gene3D" id="1.10.3130.20">
    <property type="entry name" value="Phycobilisome linker domain"/>
    <property type="match status" value="1"/>
</dbReference>
<dbReference type="InterPro" id="IPR025282">
    <property type="entry name" value="DUF4214"/>
</dbReference>
<dbReference type="GO" id="GO:0031012">
    <property type="term" value="C:extracellular matrix"/>
    <property type="evidence" value="ECO:0007669"/>
    <property type="project" value="InterPro"/>
</dbReference>
<feature type="domain" description="Peptidase metallopeptidase" evidence="10">
    <location>
        <begin position="19"/>
        <end position="198"/>
    </location>
</feature>
<evidence type="ECO:0000256" key="3">
    <source>
        <dbReference type="ARBA" id="ARBA00009490"/>
    </source>
</evidence>
<keyword evidence="7" id="KW-0677">Repeat</keyword>
<evidence type="ECO:0000256" key="9">
    <source>
        <dbReference type="ARBA" id="ARBA00022833"/>
    </source>
</evidence>
<dbReference type="InterPro" id="IPR034033">
    <property type="entry name" value="Serralysin-like"/>
</dbReference>
<evidence type="ECO:0000256" key="5">
    <source>
        <dbReference type="ARBA" id="ARBA00022670"/>
    </source>
</evidence>
<organism evidence="11 12">
    <name type="scientific">Rugamonas rubra</name>
    <dbReference type="NCBI Taxonomy" id="758825"/>
    <lineage>
        <taxon>Bacteria</taxon>
        <taxon>Pseudomonadati</taxon>
        <taxon>Pseudomonadota</taxon>
        <taxon>Betaproteobacteria</taxon>
        <taxon>Burkholderiales</taxon>
        <taxon>Oxalobacteraceae</taxon>
        <taxon>Telluria group</taxon>
        <taxon>Rugamonas</taxon>
    </lineage>
</organism>
<evidence type="ECO:0000256" key="7">
    <source>
        <dbReference type="ARBA" id="ARBA00022737"/>
    </source>
</evidence>
<dbReference type="AlphaFoldDB" id="A0A1I4R2X8"/>